<reference evidence="4" key="1">
    <citation type="journal article" date="2021" name="Genome Biol. Evol.">
        <title>A High-Quality Reference Genome for a Parasitic Bivalve with Doubly Uniparental Inheritance (Bivalvia: Unionida).</title>
        <authorList>
            <person name="Smith C.H."/>
        </authorList>
    </citation>
    <scope>NUCLEOTIDE SEQUENCE</scope>
    <source>
        <strain evidence="4">CHS0354</strain>
    </source>
</reference>
<feature type="domain" description="SH3" evidence="3">
    <location>
        <begin position="4"/>
        <end position="65"/>
    </location>
</feature>
<name>A0AAE0SSS2_9BIVA</name>
<gene>
    <name evidence="4" type="ORF">CHS0354_041889</name>
</gene>
<evidence type="ECO:0000256" key="1">
    <source>
        <dbReference type="ARBA" id="ARBA00022443"/>
    </source>
</evidence>
<dbReference type="SMART" id="SM00326">
    <property type="entry name" value="SH3"/>
    <property type="match status" value="1"/>
</dbReference>
<dbReference type="AlphaFoldDB" id="A0AAE0SSS2"/>
<sequence length="158" mass="17874">MQFIRGEHIKCLCDHKDVCEGELPFSEGDVLEVVEVEVDRNWLRAKNARGEEGSISIRYIKKHNNEALIQDETDEYLGHSSQECMDVVSTVQQCTKDAHGQCTKLLCPCLKQDTRSTENTGGNLAFLLLGIDPKTQTLPEHKMESKRHKRIAPPVDNI</sequence>
<dbReference type="Proteomes" id="UP001195483">
    <property type="component" value="Unassembled WGS sequence"/>
</dbReference>
<reference evidence="4" key="3">
    <citation type="submission" date="2023-05" db="EMBL/GenBank/DDBJ databases">
        <authorList>
            <person name="Smith C.H."/>
        </authorList>
    </citation>
    <scope>NUCLEOTIDE SEQUENCE</scope>
    <source>
        <strain evidence="4">CHS0354</strain>
        <tissue evidence="4">Mantle</tissue>
    </source>
</reference>
<keyword evidence="5" id="KW-1185">Reference proteome</keyword>
<protein>
    <recommendedName>
        <fullName evidence="3">SH3 domain-containing protein</fullName>
    </recommendedName>
</protein>
<dbReference type="SUPFAM" id="SSF50044">
    <property type="entry name" value="SH3-domain"/>
    <property type="match status" value="1"/>
</dbReference>
<keyword evidence="1 2" id="KW-0728">SH3 domain</keyword>
<evidence type="ECO:0000259" key="3">
    <source>
        <dbReference type="PROSITE" id="PS50002"/>
    </source>
</evidence>
<evidence type="ECO:0000313" key="4">
    <source>
        <dbReference type="EMBL" id="KAK3597470.1"/>
    </source>
</evidence>
<dbReference type="InterPro" id="IPR036028">
    <property type="entry name" value="SH3-like_dom_sf"/>
</dbReference>
<reference evidence="4" key="2">
    <citation type="journal article" date="2021" name="Genome Biol. Evol.">
        <title>Developing a high-quality reference genome for a parasitic bivalve with doubly uniparental inheritance (Bivalvia: Unionida).</title>
        <authorList>
            <person name="Smith C.H."/>
        </authorList>
    </citation>
    <scope>NUCLEOTIDE SEQUENCE</scope>
    <source>
        <strain evidence="4">CHS0354</strain>
        <tissue evidence="4">Mantle</tissue>
    </source>
</reference>
<proteinExistence type="predicted"/>
<comment type="caution">
    <text evidence="4">The sequence shown here is derived from an EMBL/GenBank/DDBJ whole genome shotgun (WGS) entry which is preliminary data.</text>
</comment>
<evidence type="ECO:0000256" key="2">
    <source>
        <dbReference type="PROSITE-ProRule" id="PRU00192"/>
    </source>
</evidence>
<evidence type="ECO:0000313" key="5">
    <source>
        <dbReference type="Proteomes" id="UP001195483"/>
    </source>
</evidence>
<dbReference type="EMBL" id="JAEAOA010002351">
    <property type="protein sequence ID" value="KAK3597470.1"/>
    <property type="molecule type" value="Genomic_DNA"/>
</dbReference>
<dbReference type="InterPro" id="IPR001452">
    <property type="entry name" value="SH3_domain"/>
</dbReference>
<dbReference type="Gene3D" id="2.30.30.40">
    <property type="entry name" value="SH3 Domains"/>
    <property type="match status" value="1"/>
</dbReference>
<dbReference type="PROSITE" id="PS50002">
    <property type="entry name" value="SH3"/>
    <property type="match status" value="1"/>
</dbReference>
<accession>A0AAE0SSS2</accession>
<dbReference type="Pfam" id="PF00018">
    <property type="entry name" value="SH3_1"/>
    <property type="match status" value="1"/>
</dbReference>
<organism evidence="4 5">
    <name type="scientific">Potamilus streckersoni</name>
    <dbReference type="NCBI Taxonomy" id="2493646"/>
    <lineage>
        <taxon>Eukaryota</taxon>
        <taxon>Metazoa</taxon>
        <taxon>Spiralia</taxon>
        <taxon>Lophotrochozoa</taxon>
        <taxon>Mollusca</taxon>
        <taxon>Bivalvia</taxon>
        <taxon>Autobranchia</taxon>
        <taxon>Heteroconchia</taxon>
        <taxon>Palaeoheterodonta</taxon>
        <taxon>Unionida</taxon>
        <taxon>Unionoidea</taxon>
        <taxon>Unionidae</taxon>
        <taxon>Ambleminae</taxon>
        <taxon>Lampsilini</taxon>
        <taxon>Potamilus</taxon>
    </lineage>
</organism>